<evidence type="ECO:0000256" key="1">
    <source>
        <dbReference type="SAM" id="Coils"/>
    </source>
</evidence>
<keyword evidence="3" id="KW-1185">Reference proteome</keyword>
<feature type="coiled-coil region" evidence="1">
    <location>
        <begin position="65"/>
        <end position="105"/>
    </location>
</feature>
<organism evidence="2 3">
    <name type="scientific">Aquicella siphonis</name>
    <dbReference type="NCBI Taxonomy" id="254247"/>
    <lineage>
        <taxon>Bacteria</taxon>
        <taxon>Pseudomonadati</taxon>
        <taxon>Pseudomonadota</taxon>
        <taxon>Gammaproteobacteria</taxon>
        <taxon>Legionellales</taxon>
        <taxon>Coxiellaceae</taxon>
        <taxon>Aquicella</taxon>
    </lineage>
</organism>
<dbReference type="Proteomes" id="UP000324194">
    <property type="component" value="Chromosome 2"/>
</dbReference>
<dbReference type="AlphaFoldDB" id="A0A5E4PKX8"/>
<accession>A0A5E4PKX8</accession>
<dbReference type="EMBL" id="LR699120">
    <property type="protein sequence ID" value="VVC77208.1"/>
    <property type="molecule type" value="Genomic_DNA"/>
</dbReference>
<evidence type="ECO:0000313" key="2">
    <source>
        <dbReference type="EMBL" id="VVC77208.1"/>
    </source>
</evidence>
<sequence>MPAFQFLPFKDLGDKLVKLFEDEYQKYADLKQEVPAKREAQMQELSDLYEHLRTMTSATDSQRLLKDNSSKLDEYYRRLNELDELAELSAEQKKEKDELTAKKDALLRFDIELRKTRHDDLAVEQALRIMSDEQKAKVMVGALLVLKQKIKAEYEQGLANAFINLAAYMRLVKENKPENSRLYTGIPAAIGMSDENVLDEASEKEALAAYNQFVGVMKDLGNKVKPAAVDAGVDASHLDTTKLKKAATVEKQAKLVMKDLTVVPVEPELAPSKETNSSAKIKAMMAAREYTPELIRSFDAARLNHVVPNEQVPQLGVVREPTEQESVRVQVKEAEAGKKASPHRAKWRENDEGEWVNHSHHKQFDVKYHEEDTAKVKAAWKGVKEPHIREMTEVMFHRDVKNDLTGFNKRKLKHVEPNVKSDVAVVADDNGPQIRHGM</sequence>
<evidence type="ECO:0000313" key="3">
    <source>
        <dbReference type="Proteomes" id="UP000324194"/>
    </source>
</evidence>
<protein>
    <submittedName>
        <fullName evidence="2">Uncharacterized protein</fullName>
    </submittedName>
</protein>
<proteinExistence type="predicted"/>
<name>A0A5E4PKX8_9COXI</name>
<gene>
    <name evidence="2" type="ORF">AQUSIP_25350</name>
</gene>
<dbReference type="KEGG" id="asip:AQUSIP_25350"/>
<reference evidence="2 3" key="1">
    <citation type="submission" date="2019-08" db="EMBL/GenBank/DDBJ databases">
        <authorList>
            <person name="Guy L."/>
        </authorList>
    </citation>
    <scope>NUCLEOTIDE SEQUENCE [LARGE SCALE GENOMIC DNA]</scope>
    <source>
        <strain evidence="2 3">SGT-108</strain>
    </source>
</reference>
<dbReference type="RefSeq" id="WP_148340596.1">
    <property type="nucleotide sequence ID" value="NZ_LR699120.1"/>
</dbReference>
<keyword evidence="1" id="KW-0175">Coiled coil</keyword>